<evidence type="ECO:0000313" key="2">
    <source>
        <dbReference type="Proteomes" id="UP001157502"/>
    </source>
</evidence>
<dbReference type="EMBL" id="CM055732">
    <property type="protein sequence ID" value="KAJ8011174.1"/>
    <property type="molecule type" value="Genomic_DNA"/>
</dbReference>
<name>A0ACC2H5B8_DALPE</name>
<sequence length="278" mass="30931">MNFSTDSNSTLLVHVTGIYRFWPIWTAALTGEILLGLPINVYVLWMIVNSAGATVATEIFALNLSVSEIIFCLSAALKMLSIYLPVKSVALTSVGWFSLGSIFTSRPVFQCCICVERYLAVVHPVTFLKYRPLRYRLACSGLAWLIVLGFCLRYGLLADIRPPTAYLFLGFTLVVFSVMLFCCLAVLRALKRPRPGDGDREGTDGVKTKAFRIISVILVTMVINYLPMLILIPFEQNFDGDYIYLAIALFVVFMVVTGFVQPLLFLHKAGKLPCICSP</sequence>
<protein>
    <submittedName>
        <fullName evidence="1">Uncharacterized protein</fullName>
    </submittedName>
</protein>
<proteinExistence type="predicted"/>
<dbReference type="Proteomes" id="UP001157502">
    <property type="component" value="Chromosome 5"/>
</dbReference>
<reference evidence="1" key="1">
    <citation type="submission" date="2021-05" db="EMBL/GenBank/DDBJ databases">
        <authorList>
            <person name="Pan Q."/>
            <person name="Jouanno E."/>
            <person name="Zahm M."/>
            <person name="Klopp C."/>
            <person name="Cabau C."/>
            <person name="Louis A."/>
            <person name="Berthelot C."/>
            <person name="Parey E."/>
            <person name="Roest Crollius H."/>
            <person name="Montfort J."/>
            <person name="Robinson-Rechavi M."/>
            <person name="Bouchez O."/>
            <person name="Lampietro C."/>
            <person name="Lopez Roques C."/>
            <person name="Donnadieu C."/>
            <person name="Postlethwait J."/>
            <person name="Bobe J."/>
            <person name="Dillon D."/>
            <person name="Chandos A."/>
            <person name="von Hippel F."/>
            <person name="Guiguen Y."/>
        </authorList>
    </citation>
    <scope>NUCLEOTIDE SEQUENCE</scope>
    <source>
        <strain evidence="1">YG-Jan2019</strain>
    </source>
</reference>
<comment type="caution">
    <text evidence="1">The sequence shown here is derived from an EMBL/GenBank/DDBJ whole genome shotgun (WGS) entry which is preliminary data.</text>
</comment>
<keyword evidence="2" id="KW-1185">Reference proteome</keyword>
<accession>A0ACC2H5B8</accession>
<gene>
    <name evidence="1" type="ORF">DPEC_G00055430</name>
</gene>
<evidence type="ECO:0000313" key="1">
    <source>
        <dbReference type="EMBL" id="KAJ8011174.1"/>
    </source>
</evidence>
<organism evidence="1 2">
    <name type="scientific">Dallia pectoralis</name>
    <name type="common">Alaska blackfish</name>
    <dbReference type="NCBI Taxonomy" id="75939"/>
    <lineage>
        <taxon>Eukaryota</taxon>
        <taxon>Metazoa</taxon>
        <taxon>Chordata</taxon>
        <taxon>Craniata</taxon>
        <taxon>Vertebrata</taxon>
        <taxon>Euteleostomi</taxon>
        <taxon>Actinopterygii</taxon>
        <taxon>Neopterygii</taxon>
        <taxon>Teleostei</taxon>
        <taxon>Protacanthopterygii</taxon>
        <taxon>Esociformes</taxon>
        <taxon>Umbridae</taxon>
        <taxon>Dallia</taxon>
    </lineage>
</organism>